<gene>
    <name evidence="1" type="ORF">ACZ11_05700</name>
</gene>
<protein>
    <submittedName>
        <fullName evidence="1">Uncharacterized protein</fullName>
    </submittedName>
</protein>
<name>A0A0K9FAQ8_9BACI</name>
<accession>A0A0K9FAQ8</accession>
<comment type="caution">
    <text evidence="1">The sequence shown here is derived from an EMBL/GenBank/DDBJ whole genome shotgun (WGS) entry which is preliminary data.</text>
</comment>
<dbReference type="Proteomes" id="UP000037326">
    <property type="component" value="Unassembled WGS sequence"/>
</dbReference>
<proteinExistence type="predicted"/>
<reference evidence="2" key="1">
    <citation type="submission" date="2015-07" db="EMBL/GenBank/DDBJ databases">
        <authorList>
            <consortium name="Consortium for Microbial Forensics and Genomics (microFORGE)"/>
            <person name="Knight B.M."/>
            <person name="Roberts D.P."/>
            <person name="Lin D."/>
            <person name="Hari K."/>
            <person name="Fletcher J."/>
            <person name="Melcher U."/>
            <person name="Blagden T."/>
            <person name="Winegar R.A."/>
        </authorList>
    </citation>
    <scope>NUCLEOTIDE SEQUENCE [LARGE SCALE GENOMIC DNA]</scope>
    <source>
        <strain evidence="2">DSM 23493</strain>
    </source>
</reference>
<evidence type="ECO:0000313" key="1">
    <source>
        <dbReference type="EMBL" id="KMY31699.1"/>
    </source>
</evidence>
<evidence type="ECO:0000313" key="2">
    <source>
        <dbReference type="Proteomes" id="UP000037326"/>
    </source>
</evidence>
<dbReference type="GeneID" id="96597783"/>
<dbReference type="RefSeq" id="WP_049664415.1">
    <property type="nucleotide sequence ID" value="NZ_LFXJ01000005.1"/>
</dbReference>
<organism evidence="1 2">
    <name type="scientific">Lysinibacillus xylanilyticus</name>
    <dbReference type="NCBI Taxonomy" id="582475"/>
    <lineage>
        <taxon>Bacteria</taxon>
        <taxon>Bacillati</taxon>
        <taxon>Bacillota</taxon>
        <taxon>Bacilli</taxon>
        <taxon>Bacillales</taxon>
        <taxon>Bacillaceae</taxon>
        <taxon>Lysinibacillus</taxon>
    </lineage>
</organism>
<dbReference type="PATRIC" id="fig|582475.4.peg.584"/>
<dbReference type="EMBL" id="LFXJ01000005">
    <property type="protein sequence ID" value="KMY31699.1"/>
    <property type="molecule type" value="Genomic_DNA"/>
</dbReference>
<sequence>MSDFEELKYFLGPHFGPEIDWELIEYAVIDHRQLSKKVRSKFKEELLYIKQLLEQNQYEKIQQIIEMHDFEDTKLYEIEKIQRFINEILPIIEKYEYKKGIPYVPFKALNYLFDKIINPTKAFLSFDFIAIDIKREGDTFIHHILQDLQYVEKAFMEQDEAKIQKLQQLSKEKGVTIFESQYRDEFIQVVTNELS</sequence>
<dbReference type="AlphaFoldDB" id="A0A0K9FAQ8"/>
<dbReference type="OrthoDB" id="2732471at2"/>